<protein>
    <recommendedName>
        <fullName evidence="11">Glycine--tRNA ligase beta subunit</fullName>
        <ecNumber evidence="11">6.1.1.14</ecNumber>
    </recommendedName>
    <alternativeName>
        <fullName evidence="11">Glycyl-tRNA synthetase beta subunit</fullName>
        <shortName evidence="11">GlyRS</shortName>
    </alternativeName>
</protein>
<dbReference type="GO" id="GO:0005829">
    <property type="term" value="C:cytosol"/>
    <property type="evidence" value="ECO:0007669"/>
    <property type="project" value="TreeGrafter"/>
</dbReference>
<dbReference type="PANTHER" id="PTHR30075:SF2">
    <property type="entry name" value="GLYCINE--TRNA LIGASE, CHLOROPLASTIC_MITOCHONDRIAL 2"/>
    <property type="match status" value="1"/>
</dbReference>
<feature type="domain" description="DALR anticodon binding" evidence="12">
    <location>
        <begin position="606"/>
        <end position="704"/>
    </location>
</feature>
<dbReference type="InterPro" id="IPR015944">
    <property type="entry name" value="Gly-tRNA-synth_bsu"/>
</dbReference>
<evidence type="ECO:0000256" key="10">
    <source>
        <dbReference type="ARBA" id="ARBA00047937"/>
    </source>
</evidence>
<dbReference type="PRINTS" id="PR01045">
    <property type="entry name" value="TRNASYNTHGB"/>
</dbReference>
<evidence type="ECO:0000256" key="4">
    <source>
        <dbReference type="ARBA" id="ARBA00022490"/>
    </source>
</evidence>
<evidence type="ECO:0000256" key="7">
    <source>
        <dbReference type="ARBA" id="ARBA00022840"/>
    </source>
</evidence>
<dbReference type="GO" id="GO:0004814">
    <property type="term" value="F:arginine-tRNA ligase activity"/>
    <property type="evidence" value="ECO:0007669"/>
    <property type="project" value="InterPro"/>
</dbReference>
<organism evidence="13">
    <name type="scientific">Polynucleobacter sp. UK-FUSCHL-C3</name>
    <dbReference type="NCBI Taxonomy" id="2955208"/>
    <lineage>
        <taxon>Bacteria</taxon>
        <taxon>Pseudomonadati</taxon>
        <taxon>Pseudomonadota</taxon>
        <taxon>Betaproteobacteria</taxon>
        <taxon>Burkholderiales</taxon>
        <taxon>Burkholderiaceae</taxon>
        <taxon>Polynucleobacter</taxon>
    </lineage>
</organism>
<dbReference type="SUPFAM" id="SSF109604">
    <property type="entry name" value="HD-domain/PDEase-like"/>
    <property type="match status" value="1"/>
</dbReference>
<dbReference type="GO" id="GO:0006426">
    <property type="term" value="P:glycyl-tRNA aminoacylation"/>
    <property type="evidence" value="ECO:0007669"/>
    <property type="project" value="UniProtKB-UniRule"/>
</dbReference>
<evidence type="ECO:0000256" key="2">
    <source>
        <dbReference type="ARBA" id="ARBA00008226"/>
    </source>
</evidence>
<keyword evidence="6 11" id="KW-0547">Nucleotide-binding</keyword>
<dbReference type="InterPro" id="IPR008909">
    <property type="entry name" value="DALR_anticod-bd"/>
</dbReference>
<dbReference type="NCBIfam" id="TIGR00211">
    <property type="entry name" value="glyS"/>
    <property type="match status" value="1"/>
</dbReference>
<evidence type="ECO:0000256" key="11">
    <source>
        <dbReference type="HAMAP-Rule" id="MF_00255"/>
    </source>
</evidence>
<gene>
    <name evidence="11 13" type="primary">glyS</name>
    <name evidence="13" type="ORF">NKE59_08650</name>
</gene>
<keyword evidence="7 11" id="KW-0067">ATP-binding</keyword>
<dbReference type="Pfam" id="PF05746">
    <property type="entry name" value="DALR_1"/>
    <property type="match status" value="1"/>
</dbReference>
<accession>A0AAU8A2V3</accession>
<dbReference type="PROSITE" id="PS50861">
    <property type="entry name" value="AA_TRNA_LIGASE_II_GLYAB"/>
    <property type="match status" value="1"/>
</dbReference>
<evidence type="ECO:0000256" key="9">
    <source>
        <dbReference type="ARBA" id="ARBA00023146"/>
    </source>
</evidence>
<dbReference type="Pfam" id="PF02092">
    <property type="entry name" value="tRNA_synt_2f"/>
    <property type="match status" value="1"/>
</dbReference>
<comment type="subcellular location">
    <subcellularLocation>
        <location evidence="1 11">Cytoplasm</location>
    </subcellularLocation>
</comment>
<dbReference type="GO" id="GO:0005524">
    <property type="term" value="F:ATP binding"/>
    <property type="evidence" value="ECO:0007669"/>
    <property type="project" value="UniProtKB-UniRule"/>
</dbReference>
<dbReference type="PANTHER" id="PTHR30075">
    <property type="entry name" value="GLYCYL-TRNA SYNTHETASE"/>
    <property type="match status" value="1"/>
</dbReference>
<keyword evidence="4 11" id="KW-0963">Cytoplasm</keyword>
<dbReference type="EC" id="6.1.1.14" evidence="11"/>
<keyword evidence="8 11" id="KW-0648">Protein biosynthesis</keyword>
<sequence>MPHTMKHDALLVELFTEELPPKSLKRLGDSFAQSVFQCLSQDHLVNQSATSQSFASPRRLAVLISAVLEQAPDYPVREKLLPTSIAFDENGQASAPLQKKLASLGYANTTIEQLEKSGEGKNEALYLNVTAKGADLQSSLQKAIEEAIKQLPIAKMMHYQVNDANGSVQDVEFARPVHRIVAIHGSHVLPIQAFGITASNTTEGHRFMSSGPIAIQSAVDYEQALEREGKVIASFTKRRQLIETDLINAVKSDQVLMPDSLLDEVTALVEYPAIYTCHFDPEFLNIPQECLILTMQTNQKYFALTDGTGKLKNRFLIVSNIVTDRPEGIISGNERVIRPRLSDARFFFQQDQKRSLESRIPDLAKVVYHNQLGNQLQRMERVRALAGEIAKQVDETGIAIDPKIVGRAAEVAKTDLLSDMVGEFPELQGVMGQYYALADLEHPDVAAACYEHYLPRFAGDALPQTMVGTTLAIADKLETIVGIWGVGLVPTGDKDPFALRRHALGICRLLIEKNLALDLKVLIAMAKKQFVGLSLKNEIDNEAIYQFFLERLKTYLRDQLLGDAHFTAPEIESILSMNPGKLNDLPKRLQAIRGFTQLSEAAQLAAANKRISNLLKKIEGQPAQNVQVQLLRLPAEANLYKALETLSPKLDQQFKSQEFMTLLQSLAVLSQPIDQFFADVMVMDDDLQLRQNRIALLSQLHQKMNLVADIGKLA</sequence>
<dbReference type="HAMAP" id="MF_00255">
    <property type="entry name" value="Gly_tRNA_synth_beta"/>
    <property type="match status" value="1"/>
</dbReference>
<proteinExistence type="inferred from homology"/>
<dbReference type="EMBL" id="CP099959">
    <property type="protein sequence ID" value="XCC57544.1"/>
    <property type="molecule type" value="Genomic_DNA"/>
</dbReference>
<evidence type="ECO:0000256" key="6">
    <source>
        <dbReference type="ARBA" id="ARBA00022741"/>
    </source>
</evidence>
<reference evidence="13" key="1">
    <citation type="submission" date="2022-06" db="EMBL/GenBank/DDBJ databases">
        <title>New Polynucleobacter species.</title>
        <authorList>
            <person name="Hahn M.W."/>
        </authorList>
    </citation>
    <scope>NUCLEOTIDE SEQUENCE</scope>
    <source>
        <strain evidence="13">UK-FUSCHL-C3</strain>
    </source>
</reference>
<name>A0AAU8A2V3_9BURK</name>
<evidence type="ECO:0000256" key="3">
    <source>
        <dbReference type="ARBA" id="ARBA00011209"/>
    </source>
</evidence>
<comment type="subunit">
    <text evidence="3 11">Tetramer of two alpha and two beta subunits.</text>
</comment>
<comment type="similarity">
    <text evidence="2 11">Belongs to the class-II aminoacyl-tRNA synthetase family.</text>
</comment>
<dbReference type="Gene3D" id="1.10.730.10">
    <property type="entry name" value="Isoleucyl-tRNA Synthetase, Domain 1"/>
    <property type="match status" value="1"/>
</dbReference>
<evidence type="ECO:0000313" key="13">
    <source>
        <dbReference type="EMBL" id="XCC57544.1"/>
    </source>
</evidence>
<evidence type="ECO:0000256" key="1">
    <source>
        <dbReference type="ARBA" id="ARBA00004496"/>
    </source>
</evidence>
<keyword evidence="5 11" id="KW-0436">Ligase</keyword>
<dbReference type="GO" id="GO:0004820">
    <property type="term" value="F:glycine-tRNA ligase activity"/>
    <property type="evidence" value="ECO:0007669"/>
    <property type="project" value="UniProtKB-UniRule"/>
</dbReference>
<dbReference type="AlphaFoldDB" id="A0AAU8A2V3"/>
<comment type="catalytic activity">
    <reaction evidence="10 11">
        <text>tRNA(Gly) + glycine + ATP = glycyl-tRNA(Gly) + AMP + diphosphate</text>
        <dbReference type="Rhea" id="RHEA:16013"/>
        <dbReference type="Rhea" id="RHEA-COMP:9664"/>
        <dbReference type="Rhea" id="RHEA-COMP:9683"/>
        <dbReference type="ChEBI" id="CHEBI:30616"/>
        <dbReference type="ChEBI" id="CHEBI:33019"/>
        <dbReference type="ChEBI" id="CHEBI:57305"/>
        <dbReference type="ChEBI" id="CHEBI:78442"/>
        <dbReference type="ChEBI" id="CHEBI:78522"/>
        <dbReference type="ChEBI" id="CHEBI:456215"/>
        <dbReference type="EC" id="6.1.1.14"/>
    </reaction>
</comment>
<evidence type="ECO:0000256" key="8">
    <source>
        <dbReference type="ARBA" id="ARBA00022917"/>
    </source>
</evidence>
<dbReference type="RefSeq" id="WP_353438584.1">
    <property type="nucleotide sequence ID" value="NZ_CP099959.1"/>
</dbReference>
<dbReference type="InterPro" id="IPR006194">
    <property type="entry name" value="Gly-tRNA-synth_heterodimer"/>
</dbReference>
<evidence type="ECO:0000259" key="12">
    <source>
        <dbReference type="Pfam" id="PF05746"/>
    </source>
</evidence>
<keyword evidence="9 11" id="KW-0030">Aminoacyl-tRNA synthetase</keyword>
<dbReference type="GO" id="GO:0006420">
    <property type="term" value="P:arginyl-tRNA aminoacylation"/>
    <property type="evidence" value="ECO:0007669"/>
    <property type="project" value="InterPro"/>
</dbReference>
<evidence type="ECO:0000256" key="5">
    <source>
        <dbReference type="ARBA" id="ARBA00022598"/>
    </source>
</evidence>